<feature type="active site" description="Nucleophile" evidence="1">
    <location>
        <position position="42"/>
    </location>
</feature>
<dbReference type="OrthoDB" id="5503950at2"/>
<feature type="signal peptide" evidence="4">
    <location>
        <begin position="1"/>
        <end position="30"/>
    </location>
</feature>
<feature type="disulfide bond" evidence="2">
    <location>
        <begin position="181"/>
        <end position="230"/>
    </location>
</feature>
<accession>A0A255GBG9</accession>
<evidence type="ECO:0000259" key="5">
    <source>
        <dbReference type="Pfam" id="PF13472"/>
    </source>
</evidence>
<feature type="disulfide bond" evidence="2">
    <location>
        <begin position="123"/>
        <end position="132"/>
    </location>
</feature>
<dbReference type="SUPFAM" id="SSF52266">
    <property type="entry name" value="SGNH hydrolase"/>
    <property type="match status" value="1"/>
</dbReference>
<proteinExistence type="predicted"/>
<gene>
    <name evidence="6" type="ORF">CGZ94_13005</name>
</gene>
<dbReference type="CDD" id="cd01823">
    <property type="entry name" value="SEST_like"/>
    <property type="match status" value="1"/>
</dbReference>
<dbReference type="GO" id="GO:0004806">
    <property type="term" value="F:triacylglycerol lipase activity"/>
    <property type="evidence" value="ECO:0007669"/>
    <property type="project" value="TreeGrafter"/>
</dbReference>
<dbReference type="GO" id="GO:0019433">
    <property type="term" value="P:triglyceride catabolic process"/>
    <property type="evidence" value="ECO:0007669"/>
    <property type="project" value="TreeGrafter"/>
</dbReference>
<feature type="domain" description="SGNH hydrolase-type esterase" evidence="5">
    <location>
        <begin position="38"/>
        <end position="256"/>
    </location>
</feature>
<sequence>MRATTFLRRTAAGAAIVALGTLAGFTPALAATTNDYVALGDSYSAGDGGGNYIIDGTTCFRSPNSFAGQLAAEKGLNLDLQACSGAITSDMPKQYPSLSAETDFVTLTIGGNDIGFAPVVTECAKPSWWGDCSKAVNEAVAKTNNVLPSKLADVYAQVKTRAPKAKIVVAGYPRLFNGQDCSWATFFSADEMRRMNDAADLLNSRIQQQAASSGLTFVDVRQQFTGHAVCDAQPYLHNLSLNVVESFHPNKAGYAAYADAIGPQFGTPRTSLASAAYAGGQAVMTDSRSGKSVRANLGGRTAADPSRSRTSNPDLRSAEARAAARKAGISDRELNELAAGQEKALRGQQVSQAEAQALRRAKG</sequence>
<keyword evidence="2" id="KW-1015">Disulfide bond</keyword>
<dbReference type="InterPro" id="IPR037460">
    <property type="entry name" value="SEST-like"/>
</dbReference>
<keyword evidence="7" id="KW-1185">Reference proteome</keyword>
<dbReference type="EMBL" id="NMVO01000014">
    <property type="protein sequence ID" value="OYO12812.1"/>
    <property type="molecule type" value="Genomic_DNA"/>
</dbReference>
<dbReference type="InterPro" id="IPR013830">
    <property type="entry name" value="SGNH_hydro"/>
</dbReference>
<dbReference type="RefSeq" id="WP_094405893.1">
    <property type="nucleotide sequence ID" value="NZ_NMVO01000014.1"/>
</dbReference>
<evidence type="ECO:0000313" key="6">
    <source>
        <dbReference type="EMBL" id="OYO12812.1"/>
    </source>
</evidence>
<evidence type="ECO:0000256" key="4">
    <source>
        <dbReference type="SAM" id="SignalP"/>
    </source>
</evidence>
<feature type="disulfide bond" evidence="2">
    <location>
        <begin position="59"/>
        <end position="83"/>
    </location>
</feature>
<feature type="region of interest" description="Disordered" evidence="3">
    <location>
        <begin position="288"/>
        <end position="328"/>
    </location>
</feature>
<feature type="region of interest" description="Disordered" evidence="3">
    <location>
        <begin position="343"/>
        <end position="363"/>
    </location>
</feature>
<dbReference type="PANTHER" id="PTHR37981">
    <property type="entry name" value="LIPASE 2"/>
    <property type="match status" value="1"/>
</dbReference>
<dbReference type="InterPro" id="IPR036514">
    <property type="entry name" value="SGNH_hydro_sf"/>
</dbReference>
<name>A0A255GBG9_9ACTN</name>
<protein>
    <recommendedName>
        <fullName evidence="5">SGNH hydrolase-type esterase domain-containing protein</fullName>
    </recommendedName>
</protein>
<dbReference type="PANTHER" id="PTHR37981:SF1">
    <property type="entry name" value="SGNH HYDROLASE-TYPE ESTERASE DOMAIN-CONTAINING PROTEIN"/>
    <property type="match status" value="1"/>
</dbReference>
<reference evidence="6 7" key="1">
    <citation type="submission" date="2017-07" db="EMBL/GenBank/DDBJ databases">
        <title>Draft whole genome sequences of clinical Proprionibacteriaceae strains.</title>
        <authorList>
            <person name="Bernier A.-M."/>
            <person name="Bernard K."/>
            <person name="Domingo M.-C."/>
        </authorList>
    </citation>
    <scope>NUCLEOTIDE SEQUENCE [LARGE SCALE GENOMIC DNA]</scope>
    <source>
        <strain evidence="6 7">NML 030167</strain>
    </source>
</reference>
<evidence type="ECO:0000256" key="2">
    <source>
        <dbReference type="PIRSR" id="PIRSR637460-2"/>
    </source>
</evidence>
<evidence type="ECO:0000256" key="3">
    <source>
        <dbReference type="SAM" id="MobiDB-lite"/>
    </source>
</evidence>
<evidence type="ECO:0000256" key="1">
    <source>
        <dbReference type="PIRSR" id="PIRSR637460-1"/>
    </source>
</evidence>
<feature type="chain" id="PRO_5012242527" description="SGNH hydrolase-type esterase domain-containing protein" evidence="4">
    <location>
        <begin position="31"/>
        <end position="363"/>
    </location>
</feature>
<comment type="caution">
    <text evidence="6">The sequence shown here is derived from an EMBL/GenBank/DDBJ whole genome shotgun (WGS) entry which is preliminary data.</text>
</comment>
<dbReference type="AlphaFoldDB" id="A0A255GBG9"/>
<keyword evidence="4" id="KW-0732">Signal</keyword>
<organism evidence="6 7">
    <name type="scientific">Enemella evansiae</name>
    <dbReference type="NCBI Taxonomy" id="2016499"/>
    <lineage>
        <taxon>Bacteria</taxon>
        <taxon>Bacillati</taxon>
        <taxon>Actinomycetota</taxon>
        <taxon>Actinomycetes</taxon>
        <taxon>Propionibacteriales</taxon>
        <taxon>Propionibacteriaceae</taxon>
        <taxon>Enemella</taxon>
    </lineage>
</organism>
<dbReference type="Proteomes" id="UP000215896">
    <property type="component" value="Unassembled WGS sequence"/>
</dbReference>
<evidence type="ECO:0000313" key="7">
    <source>
        <dbReference type="Proteomes" id="UP000215896"/>
    </source>
</evidence>
<dbReference type="Pfam" id="PF13472">
    <property type="entry name" value="Lipase_GDSL_2"/>
    <property type="match status" value="1"/>
</dbReference>
<feature type="active site" evidence="1">
    <location>
        <position position="248"/>
    </location>
</feature>
<dbReference type="Gene3D" id="3.40.50.1110">
    <property type="entry name" value="SGNH hydrolase"/>
    <property type="match status" value="1"/>
</dbReference>